<comment type="caution">
    <text evidence="3">The sequence shown here is derived from an EMBL/GenBank/DDBJ whole genome shotgun (WGS) entry which is preliminary data.</text>
</comment>
<gene>
    <name evidence="3" type="ORF">ACFSJ0_05715</name>
</gene>
<keyword evidence="1" id="KW-0732">Signal</keyword>
<evidence type="ECO:0000313" key="4">
    <source>
        <dbReference type="Proteomes" id="UP001597097"/>
    </source>
</evidence>
<dbReference type="EMBL" id="JBHUCM010000005">
    <property type="protein sequence ID" value="MFD1536520.1"/>
    <property type="molecule type" value="Genomic_DNA"/>
</dbReference>
<proteinExistence type="predicted"/>
<evidence type="ECO:0000256" key="1">
    <source>
        <dbReference type="SAM" id="SignalP"/>
    </source>
</evidence>
<name>A0ABW4G2C7_9ACTN</name>
<evidence type="ECO:0000259" key="2">
    <source>
        <dbReference type="Pfam" id="PF14016"/>
    </source>
</evidence>
<feature type="domain" description="DUF4232" evidence="2">
    <location>
        <begin position="37"/>
        <end position="164"/>
    </location>
</feature>
<organism evidence="3 4">
    <name type="scientific">Nonomuraea guangzhouensis</name>
    <dbReference type="NCBI Taxonomy" id="1291555"/>
    <lineage>
        <taxon>Bacteria</taxon>
        <taxon>Bacillati</taxon>
        <taxon>Actinomycetota</taxon>
        <taxon>Actinomycetes</taxon>
        <taxon>Streptosporangiales</taxon>
        <taxon>Streptosporangiaceae</taxon>
        <taxon>Nonomuraea</taxon>
    </lineage>
</organism>
<protein>
    <submittedName>
        <fullName evidence="3">DUF4232 domain-containing protein</fullName>
    </submittedName>
</protein>
<accession>A0ABW4G2C7</accession>
<evidence type="ECO:0000313" key="3">
    <source>
        <dbReference type="EMBL" id="MFD1536520.1"/>
    </source>
</evidence>
<dbReference type="Proteomes" id="UP001597097">
    <property type="component" value="Unassembled WGS sequence"/>
</dbReference>
<keyword evidence="4" id="KW-1185">Reference proteome</keyword>
<dbReference type="Pfam" id="PF14016">
    <property type="entry name" value="DUF4232"/>
    <property type="match status" value="1"/>
</dbReference>
<feature type="signal peptide" evidence="1">
    <location>
        <begin position="1"/>
        <end position="24"/>
    </location>
</feature>
<dbReference type="InterPro" id="IPR025326">
    <property type="entry name" value="DUF4232"/>
</dbReference>
<feature type="chain" id="PRO_5046951583" evidence="1">
    <location>
        <begin position="25"/>
        <end position="165"/>
    </location>
</feature>
<sequence>MMKLRIAVLVGGLLLAGGAAPALAQETAQPAQAPGRCTTSQLQVRLGRVDAGAGNRNVPLVFTNRSRAACTLQGYPGLVMFDKQGDALRTRVRRTPGARPKVTLKPGGSARANLHWTVVETGTETTCPGSARLMIIPPDERAHTEIPFVTDRVCDQGRLDVTPIR</sequence>
<dbReference type="RefSeq" id="WP_219530213.1">
    <property type="nucleotide sequence ID" value="NZ_JAHKRM010000008.1"/>
</dbReference>
<reference evidence="4" key="1">
    <citation type="journal article" date="2019" name="Int. J. Syst. Evol. Microbiol.">
        <title>The Global Catalogue of Microorganisms (GCM) 10K type strain sequencing project: providing services to taxonomists for standard genome sequencing and annotation.</title>
        <authorList>
            <consortium name="The Broad Institute Genomics Platform"/>
            <consortium name="The Broad Institute Genome Sequencing Center for Infectious Disease"/>
            <person name="Wu L."/>
            <person name="Ma J."/>
        </authorList>
    </citation>
    <scope>NUCLEOTIDE SEQUENCE [LARGE SCALE GENOMIC DNA]</scope>
    <source>
        <strain evidence="4">CGMCC 1.15399</strain>
    </source>
</reference>